<comment type="caution">
    <text evidence="1">The sequence shown here is derived from an EMBL/GenBank/DDBJ whole genome shotgun (WGS) entry which is preliminary data.</text>
</comment>
<proteinExistence type="predicted"/>
<evidence type="ECO:0000313" key="1">
    <source>
        <dbReference type="EMBL" id="MFD1609817.1"/>
    </source>
</evidence>
<reference evidence="2" key="1">
    <citation type="journal article" date="2019" name="Int. J. Syst. Evol. Microbiol.">
        <title>The Global Catalogue of Microorganisms (GCM) 10K type strain sequencing project: providing services to taxonomists for standard genome sequencing and annotation.</title>
        <authorList>
            <consortium name="The Broad Institute Genomics Platform"/>
            <consortium name="The Broad Institute Genome Sequencing Center for Infectious Disease"/>
            <person name="Wu L."/>
            <person name="Ma J."/>
        </authorList>
    </citation>
    <scope>NUCLEOTIDE SEQUENCE [LARGE SCALE GENOMIC DNA]</scope>
    <source>
        <strain evidence="2">CGMCC 1.12376</strain>
    </source>
</reference>
<gene>
    <name evidence="1" type="ORF">ACFSBH_19545</name>
</gene>
<keyword evidence="2" id="KW-1185">Reference proteome</keyword>
<dbReference type="SUPFAM" id="SSF57938">
    <property type="entry name" value="DnaJ/Hsp40 cysteine-rich domain"/>
    <property type="match status" value="1"/>
</dbReference>
<sequence length="67" mass="8022">MLSLFKHEERIEYKQCSFCEGEGVLEWTKITIINEERSIETPYLFHCQQCNGKGRLRIEVKSESNRR</sequence>
<dbReference type="Gene3D" id="6.20.20.10">
    <property type="match status" value="1"/>
</dbReference>
<dbReference type="Proteomes" id="UP001597221">
    <property type="component" value="Unassembled WGS sequence"/>
</dbReference>
<accession>A0ABW4HXB7</accession>
<name>A0ABW4HXB7_9BACI</name>
<protein>
    <recommendedName>
        <fullName evidence="3">Molecular chaperone DnaJ</fullName>
    </recommendedName>
</protein>
<dbReference type="EMBL" id="JBHUDE010000163">
    <property type="protein sequence ID" value="MFD1609817.1"/>
    <property type="molecule type" value="Genomic_DNA"/>
</dbReference>
<evidence type="ECO:0008006" key="3">
    <source>
        <dbReference type="Google" id="ProtNLM"/>
    </source>
</evidence>
<evidence type="ECO:0000313" key="2">
    <source>
        <dbReference type="Proteomes" id="UP001597221"/>
    </source>
</evidence>
<organism evidence="1 2">
    <name type="scientific">Oceanobacillus luteolus</name>
    <dbReference type="NCBI Taxonomy" id="1274358"/>
    <lineage>
        <taxon>Bacteria</taxon>
        <taxon>Bacillati</taxon>
        <taxon>Bacillota</taxon>
        <taxon>Bacilli</taxon>
        <taxon>Bacillales</taxon>
        <taxon>Bacillaceae</taxon>
        <taxon>Oceanobacillus</taxon>
    </lineage>
</organism>
<dbReference type="RefSeq" id="WP_379599330.1">
    <property type="nucleotide sequence ID" value="NZ_JBHUDE010000163.1"/>
</dbReference>
<dbReference type="InterPro" id="IPR036410">
    <property type="entry name" value="HSP_DnaJ_Cys-rich_dom_sf"/>
</dbReference>